<gene>
    <name evidence="10" type="ORF">LAX5112_03436</name>
</gene>
<feature type="transmembrane region" description="Helical" evidence="7">
    <location>
        <begin position="425"/>
        <end position="447"/>
    </location>
</feature>
<feature type="transmembrane region" description="Helical" evidence="7">
    <location>
        <begin position="474"/>
        <end position="497"/>
    </location>
</feature>
<dbReference type="Proteomes" id="UP000053235">
    <property type="component" value="Unassembled WGS sequence"/>
</dbReference>
<evidence type="ECO:0000259" key="8">
    <source>
        <dbReference type="Pfam" id="PF03772"/>
    </source>
</evidence>
<name>A0A0M7AE26_9HYPH</name>
<protein>
    <submittedName>
        <fullName evidence="10">ComEC family competence protein</fullName>
    </submittedName>
</protein>
<dbReference type="InterPro" id="IPR052159">
    <property type="entry name" value="Competence_DNA_uptake"/>
</dbReference>
<dbReference type="Pfam" id="PF13567">
    <property type="entry name" value="DUF4131"/>
    <property type="match status" value="1"/>
</dbReference>
<comment type="subcellular location">
    <subcellularLocation>
        <location evidence="1">Cell membrane</location>
        <topology evidence="1">Multi-pass membrane protein</topology>
    </subcellularLocation>
</comment>
<dbReference type="NCBIfam" id="TIGR00360">
    <property type="entry name" value="ComEC_N-term"/>
    <property type="match status" value="1"/>
</dbReference>
<evidence type="ECO:0000256" key="5">
    <source>
        <dbReference type="ARBA" id="ARBA00023136"/>
    </source>
</evidence>
<dbReference type="PANTHER" id="PTHR30619:SF1">
    <property type="entry name" value="RECOMBINATION PROTEIN 2"/>
    <property type="match status" value="1"/>
</dbReference>
<keyword evidence="4 7" id="KW-1133">Transmembrane helix</keyword>
<evidence type="ECO:0000256" key="3">
    <source>
        <dbReference type="ARBA" id="ARBA00022692"/>
    </source>
</evidence>
<dbReference type="InterPro" id="IPR025405">
    <property type="entry name" value="DUF4131"/>
</dbReference>
<keyword evidence="2" id="KW-1003">Cell membrane</keyword>
<feature type="transmembrane region" description="Helical" evidence="7">
    <location>
        <begin position="535"/>
        <end position="555"/>
    </location>
</feature>
<evidence type="ECO:0000256" key="2">
    <source>
        <dbReference type="ARBA" id="ARBA00022475"/>
    </source>
</evidence>
<feature type="transmembrane region" description="Helical" evidence="7">
    <location>
        <begin position="509"/>
        <end position="529"/>
    </location>
</feature>
<dbReference type="AlphaFoldDB" id="A0A0M7AE26"/>
<evidence type="ECO:0000313" key="10">
    <source>
        <dbReference type="EMBL" id="CTQ73139.1"/>
    </source>
</evidence>
<dbReference type="STRING" id="388408.LAX5112_03436"/>
<evidence type="ECO:0000256" key="6">
    <source>
        <dbReference type="SAM" id="MobiDB-lite"/>
    </source>
</evidence>
<feature type="region of interest" description="Disordered" evidence="6">
    <location>
        <begin position="808"/>
        <end position="831"/>
    </location>
</feature>
<feature type="domain" description="ComEC/Rec2-related protein" evidence="8">
    <location>
        <begin position="300"/>
        <end position="587"/>
    </location>
</feature>
<evidence type="ECO:0000259" key="9">
    <source>
        <dbReference type="Pfam" id="PF13567"/>
    </source>
</evidence>
<proteinExistence type="predicted"/>
<feature type="region of interest" description="Disordered" evidence="6">
    <location>
        <begin position="1"/>
        <end position="39"/>
    </location>
</feature>
<feature type="transmembrane region" description="Helical" evidence="7">
    <location>
        <begin position="103"/>
        <end position="122"/>
    </location>
</feature>
<dbReference type="PANTHER" id="PTHR30619">
    <property type="entry name" value="DNA INTERNALIZATION/COMPETENCE PROTEIN COMEC/REC2"/>
    <property type="match status" value="1"/>
</dbReference>
<evidence type="ECO:0000256" key="1">
    <source>
        <dbReference type="ARBA" id="ARBA00004651"/>
    </source>
</evidence>
<feature type="transmembrane region" description="Helical" evidence="7">
    <location>
        <begin position="362"/>
        <end position="382"/>
    </location>
</feature>
<dbReference type="GO" id="GO:0005886">
    <property type="term" value="C:plasma membrane"/>
    <property type="evidence" value="ECO:0007669"/>
    <property type="project" value="UniProtKB-SubCell"/>
</dbReference>
<evidence type="ECO:0000313" key="11">
    <source>
        <dbReference type="Proteomes" id="UP000053235"/>
    </source>
</evidence>
<sequence length="831" mass="89190">MVREVKPDADDDNRGVPGAPVSDLSVLSSNTDNSRRPTDASPWIAFLRARRERKDRPIDQRAGWAGTADDWEQFWQKQGLLWTGFSFSAGIFFYSLLPDEPSWPVLGVLFVLSAGFAGSHAIRMGLPRILILLLALLAGLSTATLRTAAVDAPRLAEPMTVLLRGEVLKVQETRSGKRVVVRLSEVDARANTDARFANRVRLRIPADAGIAPGDWIKVRARLFPPMGPVVPGGYDFSFRAYFDGIGASGFSYGAPEIVQGPAPSQVLLLVRHVNGLRQHLAARISALLPEGPETALAVALLVGDRSGIDEKTEESLRAAGLAHILAISGLHMALFAGGAYAVCLGTLALIPGLALRWPIHKVSAVLALVAAVFYLLLSGASVATQRSFIMIALVFLGIMTGRRGLTLRSVAIAGLFLLLLAPERLFYPGFQMSFAAVIALVAVYDLWRSHQKRRRVFIPSANGPFWFLSGALKWATGLFVTALVAGIATGIVGAYHFSRIAPFGLVGNMLGMPVFSIIVMPMGVVALVLMPFGLAAIPLKIMSAGLAVLIQIAEFTEQIAPDFGRMGSLTGLSAAVLLAGFLGLLLAPGRFRMICLGLASTGIALAIISRPPDIYIPATGSQLAARDFEGSLKVSSARSSFAAETWFEREGVSAEAIKSRKMKDDLRSCDPSGCVVRAFAARGVVGVEHVPIHIALPKTRDAFFYDCQKADMIVTDMVAPEVCRAAEVFDREIRKARGAVSIWLEQVCRTGSPTKGPMVKKGARIEAAVQKRSEALAQVMHPQTTPALAKTANSVVCQTQIQSVEYAKPAPPRPWHKQGTVTRASLRASAD</sequence>
<keyword evidence="5 7" id="KW-0472">Membrane</keyword>
<dbReference type="Pfam" id="PF03772">
    <property type="entry name" value="Competence"/>
    <property type="match status" value="1"/>
</dbReference>
<keyword evidence="11" id="KW-1185">Reference proteome</keyword>
<feature type="domain" description="DUF4131" evidence="9">
    <location>
        <begin position="102"/>
        <end position="254"/>
    </location>
</feature>
<feature type="transmembrane region" description="Helical" evidence="7">
    <location>
        <begin position="129"/>
        <end position="149"/>
    </location>
</feature>
<feature type="transmembrane region" description="Helical" evidence="7">
    <location>
        <begin position="324"/>
        <end position="350"/>
    </location>
</feature>
<reference evidence="11" key="1">
    <citation type="submission" date="2015-07" db="EMBL/GenBank/DDBJ databases">
        <authorList>
            <person name="Rodrigo-Torres Lidia"/>
            <person name="Arahal R.David."/>
        </authorList>
    </citation>
    <scope>NUCLEOTIDE SEQUENCE [LARGE SCALE GENOMIC DNA]</scope>
    <source>
        <strain evidence="11">CECT 5112</strain>
    </source>
</reference>
<dbReference type="RefSeq" id="WP_055672843.1">
    <property type="nucleotide sequence ID" value="NZ_CXWD01000014.1"/>
</dbReference>
<evidence type="ECO:0000256" key="7">
    <source>
        <dbReference type="SAM" id="Phobius"/>
    </source>
</evidence>
<evidence type="ECO:0000256" key="4">
    <source>
        <dbReference type="ARBA" id="ARBA00022989"/>
    </source>
</evidence>
<dbReference type="EMBL" id="CXWD01000014">
    <property type="protein sequence ID" value="CTQ73139.1"/>
    <property type="molecule type" value="Genomic_DNA"/>
</dbReference>
<accession>A0A0M7AE26</accession>
<feature type="transmembrane region" description="Helical" evidence="7">
    <location>
        <begin position="79"/>
        <end position="97"/>
    </location>
</feature>
<organism evidence="10 11">
    <name type="scientific">Roseibium alexandrii</name>
    <dbReference type="NCBI Taxonomy" id="388408"/>
    <lineage>
        <taxon>Bacteria</taxon>
        <taxon>Pseudomonadati</taxon>
        <taxon>Pseudomonadota</taxon>
        <taxon>Alphaproteobacteria</taxon>
        <taxon>Hyphomicrobiales</taxon>
        <taxon>Stappiaceae</taxon>
        <taxon>Roseibium</taxon>
    </lineage>
</organism>
<keyword evidence="3 7" id="KW-0812">Transmembrane</keyword>
<feature type="transmembrane region" description="Helical" evidence="7">
    <location>
        <begin position="567"/>
        <end position="585"/>
    </location>
</feature>
<feature type="transmembrane region" description="Helical" evidence="7">
    <location>
        <begin position="388"/>
        <end position="405"/>
    </location>
</feature>
<feature type="compositionally biased region" description="Basic and acidic residues" evidence="6">
    <location>
        <begin position="1"/>
        <end position="14"/>
    </location>
</feature>
<dbReference type="InterPro" id="IPR004477">
    <property type="entry name" value="ComEC_N"/>
</dbReference>